<dbReference type="FunFam" id="3.40.50.11060:FF:000001">
    <property type="entry name" value="GTPase HflX"/>
    <property type="match status" value="1"/>
</dbReference>
<evidence type="ECO:0000256" key="1">
    <source>
        <dbReference type="ARBA" id="ARBA00022490"/>
    </source>
</evidence>
<feature type="binding site" evidence="8">
    <location>
        <position position="226"/>
    </location>
    <ligand>
        <name>Mg(2+)</name>
        <dbReference type="ChEBI" id="CHEBI:18420"/>
    </ligand>
</feature>
<dbReference type="GO" id="GO:0043022">
    <property type="term" value="F:ribosome binding"/>
    <property type="evidence" value="ECO:0007669"/>
    <property type="project" value="TreeGrafter"/>
</dbReference>
<evidence type="ECO:0000256" key="4">
    <source>
        <dbReference type="ARBA" id="ARBA00022842"/>
    </source>
</evidence>
<dbReference type="PIRSF" id="PIRSF006809">
    <property type="entry name" value="GTP-binding_hflX_prd"/>
    <property type="match status" value="1"/>
</dbReference>
<evidence type="ECO:0000313" key="11">
    <source>
        <dbReference type="EMBL" id="HEA87743.1"/>
    </source>
</evidence>
<feature type="coiled-coil region" evidence="9">
    <location>
        <begin position="161"/>
        <end position="188"/>
    </location>
</feature>
<dbReference type="AlphaFoldDB" id="A0A7C3IXK8"/>
<dbReference type="EMBL" id="DSLG01000008">
    <property type="protein sequence ID" value="HEA87743.1"/>
    <property type="molecule type" value="Genomic_DNA"/>
</dbReference>
<dbReference type="GO" id="GO:0046872">
    <property type="term" value="F:metal ion binding"/>
    <property type="evidence" value="ECO:0007669"/>
    <property type="project" value="UniProtKB-KW"/>
</dbReference>
<keyword evidence="3 6" id="KW-0547">Nucleotide-binding</keyword>
<dbReference type="InterPro" id="IPR006073">
    <property type="entry name" value="GTP-bd"/>
</dbReference>
<dbReference type="SUPFAM" id="SSF52540">
    <property type="entry name" value="P-loop containing nucleoside triphosphate hydrolases"/>
    <property type="match status" value="1"/>
</dbReference>
<comment type="cofactor">
    <cofactor evidence="8">
        <name>Mg(2+)</name>
        <dbReference type="ChEBI" id="CHEBI:18420"/>
    </cofactor>
</comment>
<evidence type="ECO:0000256" key="5">
    <source>
        <dbReference type="ARBA" id="ARBA00023134"/>
    </source>
</evidence>
<feature type="binding site" evidence="7">
    <location>
        <begin position="246"/>
        <end position="249"/>
    </location>
    <ligand>
        <name>GTP</name>
        <dbReference type="ChEBI" id="CHEBI:37565"/>
    </ligand>
</feature>
<keyword evidence="9" id="KW-0175">Coiled coil</keyword>
<dbReference type="InterPro" id="IPR005225">
    <property type="entry name" value="Small_GTP-bd"/>
</dbReference>
<name>A0A7C3IXK8_UNCW3</name>
<protein>
    <recommendedName>
        <fullName evidence="6">GTPase HflX</fullName>
    </recommendedName>
    <alternativeName>
        <fullName evidence="6">GTP-binding protein HflX</fullName>
    </alternativeName>
</protein>
<evidence type="ECO:0000256" key="7">
    <source>
        <dbReference type="PIRSR" id="PIRSR006809-1"/>
    </source>
</evidence>
<dbReference type="Gene3D" id="6.10.250.2860">
    <property type="match status" value="1"/>
</dbReference>
<dbReference type="Pfam" id="PF01926">
    <property type="entry name" value="MMR_HSR1"/>
    <property type="match status" value="1"/>
</dbReference>
<evidence type="ECO:0000313" key="12">
    <source>
        <dbReference type="EMBL" id="HFJ53582.1"/>
    </source>
</evidence>
<dbReference type="InterPro" id="IPR042108">
    <property type="entry name" value="GTPase_HflX_N_sf"/>
</dbReference>
<comment type="subcellular location">
    <subcellularLocation>
        <location evidence="6">Cytoplasm</location>
    </subcellularLocation>
    <text evidence="6">May associate with membranes.</text>
</comment>
<dbReference type="Pfam" id="PF16360">
    <property type="entry name" value="GTP-bdg_M"/>
    <property type="match status" value="1"/>
</dbReference>
<dbReference type="InterPro" id="IPR027417">
    <property type="entry name" value="P-loop_NTPase"/>
</dbReference>
<keyword evidence="1 6" id="KW-0963">Cytoplasm</keyword>
<dbReference type="InterPro" id="IPR030394">
    <property type="entry name" value="G_HFLX_dom"/>
</dbReference>
<feature type="binding site" evidence="7">
    <location>
        <begin position="312"/>
        <end position="315"/>
    </location>
    <ligand>
        <name>GTP</name>
        <dbReference type="ChEBI" id="CHEBI:37565"/>
    </ligand>
</feature>
<keyword evidence="4 8" id="KW-0460">Magnesium</keyword>
<dbReference type="NCBIfam" id="TIGR00231">
    <property type="entry name" value="small_GTP"/>
    <property type="match status" value="1"/>
</dbReference>
<evidence type="ECO:0000256" key="2">
    <source>
        <dbReference type="ARBA" id="ARBA00022723"/>
    </source>
</evidence>
<dbReference type="GO" id="GO:0005525">
    <property type="term" value="F:GTP binding"/>
    <property type="evidence" value="ECO:0007669"/>
    <property type="project" value="UniProtKB-UniRule"/>
</dbReference>
<keyword evidence="2 8" id="KW-0479">Metal-binding</keyword>
<evidence type="ECO:0000256" key="8">
    <source>
        <dbReference type="PIRSR" id="PIRSR006809-2"/>
    </source>
</evidence>
<keyword evidence="5 6" id="KW-0342">GTP-binding</keyword>
<dbReference type="HAMAP" id="MF_00900">
    <property type="entry name" value="GTPase_HflX"/>
    <property type="match status" value="1"/>
</dbReference>
<dbReference type="GO" id="GO:0003924">
    <property type="term" value="F:GTPase activity"/>
    <property type="evidence" value="ECO:0007669"/>
    <property type="project" value="UniProtKB-UniRule"/>
</dbReference>
<dbReference type="PANTHER" id="PTHR10229:SF0">
    <property type="entry name" value="GTP-BINDING PROTEIN 6-RELATED"/>
    <property type="match status" value="1"/>
</dbReference>
<dbReference type="InterPro" id="IPR025121">
    <property type="entry name" value="GTPase_HflX_N"/>
</dbReference>
<dbReference type="PANTHER" id="PTHR10229">
    <property type="entry name" value="GTP-BINDING PROTEIN HFLX"/>
    <property type="match status" value="1"/>
</dbReference>
<proteinExistence type="inferred from homology"/>
<feature type="binding site" evidence="7">
    <location>
        <begin position="337"/>
        <end position="339"/>
    </location>
    <ligand>
        <name>GTP</name>
        <dbReference type="ChEBI" id="CHEBI:37565"/>
    </ligand>
</feature>
<feature type="binding site" evidence="8">
    <location>
        <position position="206"/>
    </location>
    <ligand>
        <name>Mg(2+)</name>
        <dbReference type="ChEBI" id="CHEBI:18420"/>
    </ligand>
</feature>
<dbReference type="PROSITE" id="PS51705">
    <property type="entry name" value="G_HFLX"/>
    <property type="match status" value="1"/>
</dbReference>
<sequence>MSSRVLLVGLARSPHQRWIKADQLDELAQLVKTAGGSVVERIIQIRERPDAATLIGRGKALEISRLCTQYGIDLVVFEDLLSPTQLRNLEDIIGVRVIDREAVILDIFALHARTAEAKVQVELAQLEYIKTRLTGLGVELSRLGGGIGTRGPGETKLEMDRRRIEHRITVLRRELARIERERAVQRKRRSNLFQIVLAGYTNAGKSTIFNRLTSAGAKVSDQLFATLDANTRVWEIDSRLKTLVTDTVGFIRNLPVQLIASFRSTLSEVREADLIIHVADISDPQVEMCIDVVNETLTAIGAANNTRVLVFNKIDRVFDESIVNRLSSRYPDAVFLSALTGTGLDRLQERIRKVIEGHMVVRRFTLPVNRPDLVAMIRSAGRVLSEKFLNGRTQICVRGYPADLARIRKAIKKLL</sequence>
<feature type="binding site" evidence="7">
    <location>
        <begin position="224"/>
        <end position="228"/>
    </location>
    <ligand>
        <name>GTP</name>
        <dbReference type="ChEBI" id="CHEBI:37565"/>
    </ligand>
</feature>
<dbReference type="InterPro" id="IPR032305">
    <property type="entry name" value="GTP-bd_M"/>
</dbReference>
<dbReference type="PRINTS" id="PR00326">
    <property type="entry name" value="GTP1OBG"/>
</dbReference>
<feature type="domain" description="Hflx-type G" evidence="10">
    <location>
        <begin position="193"/>
        <end position="359"/>
    </location>
</feature>
<dbReference type="GO" id="GO:0005737">
    <property type="term" value="C:cytoplasm"/>
    <property type="evidence" value="ECO:0007669"/>
    <property type="project" value="UniProtKB-SubCell"/>
</dbReference>
<comment type="function">
    <text evidence="6">GTPase that associates with the 50S ribosomal subunit and may have a role during protein synthesis or ribosome biogenesis.</text>
</comment>
<evidence type="ECO:0000256" key="9">
    <source>
        <dbReference type="SAM" id="Coils"/>
    </source>
</evidence>
<gene>
    <name evidence="6 12" type="primary">hflX</name>
    <name evidence="11" type="ORF">ENP94_07045</name>
    <name evidence="12" type="ORF">ENS16_02695</name>
</gene>
<dbReference type="NCBIfam" id="TIGR03156">
    <property type="entry name" value="GTP_HflX"/>
    <property type="match status" value="1"/>
</dbReference>
<organism evidence="12">
    <name type="scientific">candidate division WOR-3 bacterium</name>
    <dbReference type="NCBI Taxonomy" id="2052148"/>
    <lineage>
        <taxon>Bacteria</taxon>
        <taxon>Bacteria division WOR-3</taxon>
    </lineage>
</organism>
<comment type="subunit">
    <text evidence="6">Monomer. Associates with the 50S ribosomal subunit.</text>
</comment>
<dbReference type="EMBL" id="DSTU01000004">
    <property type="protein sequence ID" value="HFJ53582.1"/>
    <property type="molecule type" value="Genomic_DNA"/>
</dbReference>
<dbReference type="CDD" id="cd01878">
    <property type="entry name" value="HflX"/>
    <property type="match status" value="1"/>
</dbReference>
<evidence type="ECO:0000256" key="6">
    <source>
        <dbReference type="HAMAP-Rule" id="MF_00900"/>
    </source>
</evidence>
<dbReference type="InterPro" id="IPR016496">
    <property type="entry name" value="GTPase_HflX"/>
</dbReference>
<reference evidence="12" key="1">
    <citation type="journal article" date="2020" name="mSystems">
        <title>Genome- and Community-Level Interaction Insights into Carbon Utilization and Element Cycling Functions of Hydrothermarchaeota in Hydrothermal Sediment.</title>
        <authorList>
            <person name="Zhou Z."/>
            <person name="Liu Y."/>
            <person name="Xu W."/>
            <person name="Pan J."/>
            <person name="Luo Z.H."/>
            <person name="Li M."/>
        </authorList>
    </citation>
    <scope>NUCLEOTIDE SEQUENCE [LARGE SCALE GENOMIC DNA]</scope>
    <source>
        <strain evidence="11">SpSt-265</strain>
        <strain evidence="12">SpSt-465</strain>
    </source>
</reference>
<dbReference type="Gene3D" id="3.40.50.11060">
    <property type="entry name" value="GTPase HflX, N-terminal domain"/>
    <property type="match status" value="1"/>
</dbReference>
<dbReference type="Gene3D" id="3.40.50.300">
    <property type="entry name" value="P-loop containing nucleotide triphosphate hydrolases"/>
    <property type="match status" value="1"/>
</dbReference>
<feature type="binding site" evidence="7">
    <location>
        <begin position="199"/>
        <end position="206"/>
    </location>
    <ligand>
        <name>GTP</name>
        <dbReference type="ChEBI" id="CHEBI:37565"/>
    </ligand>
</feature>
<accession>A0A7C3IXK8</accession>
<evidence type="ECO:0000256" key="3">
    <source>
        <dbReference type="ARBA" id="ARBA00022741"/>
    </source>
</evidence>
<dbReference type="Pfam" id="PF13167">
    <property type="entry name" value="GTP-bdg_N"/>
    <property type="match status" value="1"/>
</dbReference>
<evidence type="ECO:0000259" key="10">
    <source>
        <dbReference type="PROSITE" id="PS51705"/>
    </source>
</evidence>
<comment type="similarity">
    <text evidence="6">Belongs to the TRAFAC class OBG-HflX-like GTPase superfamily. HflX GTPase family.</text>
</comment>
<comment type="caution">
    <text evidence="12">The sequence shown here is derived from an EMBL/GenBank/DDBJ whole genome shotgun (WGS) entry which is preliminary data.</text>
</comment>